<feature type="transmembrane region" description="Helical" evidence="1">
    <location>
        <begin position="71"/>
        <end position="90"/>
    </location>
</feature>
<keyword evidence="1" id="KW-0472">Membrane</keyword>
<proteinExistence type="predicted"/>
<gene>
    <name evidence="2" type="ORF">CLV43_103378</name>
</gene>
<feature type="transmembrane region" description="Helical" evidence="1">
    <location>
        <begin position="284"/>
        <end position="302"/>
    </location>
</feature>
<dbReference type="RefSeq" id="WP_106187179.1">
    <property type="nucleotide sequence ID" value="NZ_PVTF01000003.1"/>
</dbReference>
<dbReference type="InterPro" id="IPR006311">
    <property type="entry name" value="TAT_signal"/>
</dbReference>
<organism evidence="2 3">
    <name type="scientific">Umezawaea tangerina</name>
    <dbReference type="NCBI Taxonomy" id="84725"/>
    <lineage>
        <taxon>Bacteria</taxon>
        <taxon>Bacillati</taxon>
        <taxon>Actinomycetota</taxon>
        <taxon>Actinomycetes</taxon>
        <taxon>Pseudonocardiales</taxon>
        <taxon>Pseudonocardiaceae</taxon>
        <taxon>Umezawaea</taxon>
    </lineage>
</organism>
<name>A0A2T0TDA0_9PSEU</name>
<dbReference type="Proteomes" id="UP000239494">
    <property type="component" value="Unassembled WGS sequence"/>
</dbReference>
<dbReference type="AlphaFoldDB" id="A0A2T0TDA0"/>
<keyword evidence="3" id="KW-1185">Reference proteome</keyword>
<feature type="transmembrane region" description="Helical" evidence="1">
    <location>
        <begin position="128"/>
        <end position="153"/>
    </location>
</feature>
<keyword evidence="1" id="KW-1133">Transmembrane helix</keyword>
<accession>A0A2T0TDA0</accession>
<protein>
    <submittedName>
        <fullName evidence="2">Uncharacterized protein</fullName>
    </submittedName>
</protein>
<feature type="transmembrane region" description="Helical" evidence="1">
    <location>
        <begin position="251"/>
        <end position="272"/>
    </location>
</feature>
<feature type="transmembrane region" description="Helical" evidence="1">
    <location>
        <begin position="193"/>
        <end position="210"/>
    </location>
</feature>
<comment type="caution">
    <text evidence="2">The sequence shown here is derived from an EMBL/GenBank/DDBJ whole genome shotgun (WGS) entry which is preliminary data.</text>
</comment>
<keyword evidence="1" id="KW-0812">Transmembrane</keyword>
<reference evidence="2 3" key="1">
    <citation type="submission" date="2018-03" db="EMBL/GenBank/DDBJ databases">
        <title>Genomic Encyclopedia of Archaeal and Bacterial Type Strains, Phase II (KMG-II): from individual species to whole genera.</title>
        <authorList>
            <person name="Goeker M."/>
        </authorList>
    </citation>
    <scope>NUCLEOTIDE SEQUENCE [LARGE SCALE GENOMIC DNA]</scope>
    <source>
        <strain evidence="2 3">DSM 44720</strain>
    </source>
</reference>
<dbReference type="EMBL" id="PVTF01000003">
    <property type="protein sequence ID" value="PRY43631.1"/>
    <property type="molecule type" value="Genomic_DNA"/>
</dbReference>
<dbReference type="PROSITE" id="PS51318">
    <property type="entry name" value="TAT"/>
    <property type="match status" value="1"/>
</dbReference>
<evidence type="ECO:0000313" key="3">
    <source>
        <dbReference type="Proteomes" id="UP000239494"/>
    </source>
</evidence>
<evidence type="ECO:0000313" key="2">
    <source>
        <dbReference type="EMBL" id="PRY43631.1"/>
    </source>
</evidence>
<sequence>MRDRARRQFLTQVTAIVAAPVLLLGALALVCLHRGVLGAAGCGPLRIAGLAVFGVEEPEVVCTSIPFGADIPSWTLGLTSSVAVALYLVLASRLRNIEGDLVATGLLDSDELSKEPLRGHMAKMRKGLSVSIATQLLFFLPVLLLGVLFYVFVNGHNHMFADLPLIQGAGHVTQATESAYRESWWANWDRHPVLGVAWILIGSVGAYFAVKQGYLYWRLSKLFVKGAELAVLNYIPARLNRDHGWRPVGRVISLSYVAALNFLTSLIALLYMLKDPDAGLFRNLVLAGFAILGTGLNIRFVYSMISCVRQAHGKTVDIELNELNHSIERAGAVDAAVPLEIRGEQLASAPPYPIKGRILRSLSFAPGLVAATKLVHDAFGLIVT</sequence>
<evidence type="ECO:0000256" key="1">
    <source>
        <dbReference type="SAM" id="Phobius"/>
    </source>
</evidence>